<keyword evidence="3" id="KW-1185">Reference proteome</keyword>
<dbReference type="RefSeq" id="WP_189298537.1">
    <property type="nucleotide sequence ID" value="NZ_BMRP01000005.1"/>
</dbReference>
<dbReference type="Proteomes" id="UP000654471">
    <property type="component" value="Unassembled WGS sequence"/>
</dbReference>
<evidence type="ECO:0000313" key="2">
    <source>
        <dbReference type="EMBL" id="GGU55310.1"/>
    </source>
</evidence>
<reference evidence="3" key="1">
    <citation type="journal article" date="2019" name="Int. J. Syst. Evol. Microbiol.">
        <title>The Global Catalogue of Microorganisms (GCM) 10K type strain sequencing project: providing services to taxonomists for standard genome sequencing and annotation.</title>
        <authorList>
            <consortium name="The Broad Institute Genomics Platform"/>
            <consortium name="The Broad Institute Genome Sequencing Center for Infectious Disease"/>
            <person name="Wu L."/>
            <person name="Ma J."/>
        </authorList>
    </citation>
    <scope>NUCLEOTIDE SEQUENCE [LARGE SCALE GENOMIC DNA]</scope>
    <source>
        <strain evidence="3">JCM 3399</strain>
    </source>
</reference>
<gene>
    <name evidence="2" type="ORF">GCM10010211_20010</name>
</gene>
<sequence>MKHDIERMLIPHSDTVHMIEELQKLAPRLKDAAHQLELLDGTGHVPASPDFSVLIHHAETAQVLARDVVHLTSGFAKTPHSTNRAGSAVLSHLATAATMSCSAAPLFAETAEIALALPRSHGTSDRQRREGRMVIHHATARAYLRRASESLDSAVKELNEHLGLHRFFPSSMRQGATPPPPPSMPNPRTR</sequence>
<protein>
    <submittedName>
        <fullName evidence="2">Uncharacterized protein</fullName>
    </submittedName>
</protein>
<accession>A0ABQ2UVA1</accession>
<feature type="region of interest" description="Disordered" evidence="1">
    <location>
        <begin position="167"/>
        <end position="190"/>
    </location>
</feature>
<dbReference type="EMBL" id="BMRP01000005">
    <property type="protein sequence ID" value="GGU55310.1"/>
    <property type="molecule type" value="Genomic_DNA"/>
</dbReference>
<feature type="compositionally biased region" description="Pro residues" evidence="1">
    <location>
        <begin position="177"/>
        <end position="190"/>
    </location>
</feature>
<name>A0ABQ2UVA1_9ACTN</name>
<evidence type="ECO:0000313" key="3">
    <source>
        <dbReference type="Proteomes" id="UP000654471"/>
    </source>
</evidence>
<evidence type="ECO:0000256" key="1">
    <source>
        <dbReference type="SAM" id="MobiDB-lite"/>
    </source>
</evidence>
<organism evidence="2 3">
    <name type="scientific">Streptomyces albospinus</name>
    <dbReference type="NCBI Taxonomy" id="285515"/>
    <lineage>
        <taxon>Bacteria</taxon>
        <taxon>Bacillati</taxon>
        <taxon>Actinomycetota</taxon>
        <taxon>Actinomycetes</taxon>
        <taxon>Kitasatosporales</taxon>
        <taxon>Streptomycetaceae</taxon>
        <taxon>Streptomyces</taxon>
    </lineage>
</organism>
<comment type="caution">
    <text evidence="2">The sequence shown here is derived from an EMBL/GenBank/DDBJ whole genome shotgun (WGS) entry which is preliminary data.</text>
</comment>
<proteinExistence type="predicted"/>